<dbReference type="Pfam" id="PF04340">
    <property type="entry name" value="DUF484"/>
    <property type="match status" value="1"/>
</dbReference>
<name>A0ABY4X9W1_9SPHN</name>
<dbReference type="EMBL" id="CP084930">
    <property type="protein sequence ID" value="USI73624.1"/>
    <property type="molecule type" value="Genomic_DNA"/>
</dbReference>
<dbReference type="RefSeq" id="WP_252167431.1">
    <property type="nucleotide sequence ID" value="NZ_CP084930.1"/>
</dbReference>
<evidence type="ECO:0000313" key="2">
    <source>
        <dbReference type="Proteomes" id="UP001056937"/>
    </source>
</evidence>
<dbReference type="InterPro" id="IPR029016">
    <property type="entry name" value="GAF-like_dom_sf"/>
</dbReference>
<dbReference type="Gene3D" id="3.30.450.40">
    <property type="match status" value="1"/>
</dbReference>
<protein>
    <submittedName>
        <fullName evidence="1">DUF484 family protein</fullName>
    </submittedName>
</protein>
<evidence type="ECO:0000313" key="1">
    <source>
        <dbReference type="EMBL" id="USI73624.1"/>
    </source>
</evidence>
<reference evidence="1" key="1">
    <citation type="journal article" date="2022" name="Toxins">
        <title>Genomic Analysis of Sphingopyxis sp. USTB-05 for Biodegrading Cyanobacterial Hepatotoxins.</title>
        <authorList>
            <person name="Liu C."/>
            <person name="Xu Q."/>
            <person name="Zhao Z."/>
            <person name="Zhang H."/>
            <person name="Liu X."/>
            <person name="Yin C."/>
            <person name="Liu Y."/>
            <person name="Yan H."/>
        </authorList>
    </citation>
    <scope>NUCLEOTIDE SEQUENCE</scope>
    <source>
        <strain evidence="1">NBD5</strain>
    </source>
</reference>
<keyword evidence="2" id="KW-1185">Reference proteome</keyword>
<dbReference type="InterPro" id="IPR007435">
    <property type="entry name" value="DUF484"/>
</dbReference>
<accession>A0ABY4X9W1</accession>
<gene>
    <name evidence="1" type="ORF">LHA26_03890</name>
</gene>
<sequence length="185" mass="19400">MGRIIDFQDHAVATLRARVAAVEEANRDLLAYARNRSGAVAAIHRAVLAAAAATGLEHLIHIATQEWPDLLGVDAVAIALALGGRGVRADANGLQYVHPRVVARMAMRVDGARMRGVTRGHPLFGPAASLIRAEALIRLDHVAPLPAGLLVLGQRAPAGAIEGGHGAEPLVFLGEMLAHGVARWL</sequence>
<organism evidence="1 2">
    <name type="scientific">Sphingomonas morindae</name>
    <dbReference type="NCBI Taxonomy" id="1541170"/>
    <lineage>
        <taxon>Bacteria</taxon>
        <taxon>Pseudomonadati</taxon>
        <taxon>Pseudomonadota</taxon>
        <taxon>Alphaproteobacteria</taxon>
        <taxon>Sphingomonadales</taxon>
        <taxon>Sphingomonadaceae</taxon>
        <taxon>Sphingomonas</taxon>
    </lineage>
</organism>
<proteinExistence type="predicted"/>
<dbReference type="Proteomes" id="UP001056937">
    <property type="component" value="Chromosome 1"/>
</dbReference>